<dbReference type="AlphaFoldDB" id="A0A6C0F9B1"/>
<reference evidence="1" key="1">
    <citation type="journal article" date="2020" name="Nature">
        <title>Giant virus diversity and host interactions through global metagenomics.</title>
        <authorList>
            <person name="Schulz F."/>
            <person name="Roux S."/>
            <person name="Paez-Espino D."/>
            <person name="Jungbluth S."/>
            <person name="Walsh D.A."/>
            <person name="Denef V.J."/>
            <person name="McMahon K.D."/>
            <person name="Konstantinidis K.T."/>
            <person name="Eloe-Fadrosh E.A."/>
            <person name="Kyrpides N.C."/>
            <person name="Woyke T."/>
        </authorList>
    </citation>
    <scope>NUCLEOTIDE SEQUENCE</scope>
    <source>
        <strain evidence="1">GVMAG-S-ERX555997-44</strain>
    </source>
</reference>
<dbReference type="EMBL" id="MN738796">
    <property type="protein sequence ID" value="QHT37431.1"/>
    <property type="molecule type" value="Genomic_DNA"/>
</dbReference>
<accession>A0A6C0F9B1</accession>
<evidence type="ECO:0000313" key="1">
    <source>
        <dbReference type="EMBL" id="QHT37431.1"/>
    </source>
</evidence>
<organism evidence="1">
    <name type="scientific">viral metagenome</name>
    <dbReference type="NCBI Taxonomy" id="1070528"/>
    <lineage>
        <taxon>unclassified sequences</taxon>
        <taxon>metagenomes</taxon>
        <taxon>organismal metagenomes</taxon>
    </lineage>
</organism>
<protein>
    <submittedName>
        <fullName evidence="1">Uncharacterized protein</fullName>
    </submittedName>
</protein>
<sequence>MKKRNKKFIILLMIFLLYVFCCNIMQTTVEGAENNIKLTKEEKAAVDAGKITPREAAEKRAVDAIAAKRKAVFEEKKKKKALEGAENKGLLTQEEKDNIKNMCKESYSSEDKQNNCIDNERFSTIKKKKAKQEAQQLKDDMGISSPGGKCPKITSFYTLFSKAYCVADNIRKGAQNV</sequence>
<proteinExistence type="predicted"/>
<name>A0A6C0F9B1_9ZZZZ</name>